<dbReference type="PANTHER" id="PTHR24300">
    <property type="entry name" value="CYTOCHROME P450 508A4-RELATED"/>
    <property type="match status" value="1"/>
</dbReference>
<protein>
    <recommendedName>
        <fullName evidence="7">Cytochrome P450 2L1</fullName>
    </recommendedName>
</protein>
<dbReference type="SUPFAM" id="SSF48264">
    <property type="entry name" value="Cytochrome P450"/>
    <property type="match status" value="1"/>
</dbReference>
<evidence type="ECO:0000256" key="1">
    <source>
        <dbReference type="ARBA" id="ARBA00010617"/>
    </source>
</evidence>
<dbReference type="EMBL" id="CAXKWB010007257">
    <property type="protein sequence ID" value="CAL4086285.1"/>
    <property type="molecule type" value="Genomic_DNA"/>
</dbReference>
<comment type="caution">
    <text evidence="5">The sequence shown here is derived from an EMBL/GenBank/DDBJ whole genome shotgun (WGS) entry which is preliminary data.</text>
</comment>
<evidence type="ECO:0000256" key="4">
    <source>
        <dbReference type="ARBA" id="ARBA00023033"/>
    </source>
</evidence>
<gene>
    <name evidence="5" type="ORF">MNOR_LOCUS12962</name>
</gene>
<keyword evidence="4" id="KW-0503">Monooxygenase</keyword>
<dbReference type="InterPro" id="IPR001128">
    <property type="entry name" value="Cyt_P450"/>
</dbReference>
<evidence type="ECO:0000313" key="6">
    <source>
        <dbReference type="Proteomes" id="UP001497623"/>
    </source>
</evidence>
<dbReference type="PANTHER" id="PTHR24300:SF397">
    <property type="entry name" value="CYTOCHROME P450 2U1"/>
    <property type="match status" value="1"/>
</dbReference>
<sequence length="247" mass="28572">MKAKIYSEARKLVKNFEKQVDKPAKIPKSLEVSVLNIVWRLVANKDFGYDDKKVIDFMDFLHDITADTGLLVLPDFFPILNYLPKFLRNYFLKEYLVDEFKKICIDFTKEAIGEHRANLDADNPLDVIDHYLIEMDEQKKNPNGPQFKSEMDLTRTIFDLFAAGFDTTSSTLRWLILYVASHPEVQRKLHEEIDSVVQSDEEISLNHKDSLPYLEATIYETHRYCSLVTGGIPHETSKDIQLGGHTI</sequence>
<dbReference type="GO" id="GO:0008395">
    <property type="term" value="F:steroid hydroxylase activity"/>
    <property type="evidence" value="ECO:0007669"/>
    <property type="project" value="TreeGrafter"/>
</dbReference>
<name>A0AAV2QI47_MEGNR</name>
<proteinExistence type="inferred from homology"/>
<dbReference type="GO" id="GO:0005506">
    <property type="term" value="F:iron ion binding"/>
    <property type="evidence" value="ECO:0007669"/>
    <property type="project" value="InterPro"/>
</dbReference>
<dbReference type="Proteomes" id="UP001497623">
    <property type="component" value="Unassembled WGS sequence"/>
</dbReference>
<dbReference type="Gene3D" id="1.10.630.10">
    <property type="entry name" value="Cytochrome P450"/>
    <property type="match status" value="1"/>
</dbReference>
<evidence type="ECO:0000313" key="5">
    <source>
        <dbReference type="EMBL" id="CAL4086285.1"/>
    </source>
</evidence>
<feature type="non-terminal residue" evidence="5">
    <location>
        <position position="247"/>
    </location>
</feature>
<dbReference type="PRINTS" id="PR00385">
    <property type="entry name" value="P450"/>
</dbReference>
<organism evidence="5 6">
    <name type="scientific">Meganyctiphanes norvegica</name>
    <name type="common">Northern krill</name>
    <name type="synonym">Thysanopoda norvegica</name>
    <dbReference type="NCBI Taxonomy" id="48144"/>
    <lineage>
        <taxon>Eukaryota</taxon>
        <taxon>Metazoa</taxon>
        <taxon>Ecdysozoa</taxon>
        <taxon>Arthropoda</taxon>
        <taxon>Crustacea</taxon>
        <taxon>Multicrustacea</taxon>
        <taxon>Malacostraca</taxon>
        <taxon>Eumalacostraca</taxon>
        <taxon>Eucarida</taxon>
        <taxon>Euphausiacea</taxon>
        <taxon>Euphausiidae</taxon>
        <taxon>Meganyctiphanes</taxon>
    </lineage>
</organism>
<dbReference type="GO" id="GO:0016712">
    <property type="term" value="F:oxidoreductase activity, acting on paired donors, with incorporation or reduction of molecular oxygen, reduced flavin or flavoprotein as one donor, and incorporation of one atom of oxygen"/>
    <property type="evidence" value="ECO:0007669"/>
    <property type="project" value="TreeGrafter"/>
</dbReference>
<dbReference type="InterPro" id="IPR002401">
    <property type="entry name" value="Cyt_P450_E_grp-I"/>
</dbReference>
<keyword evidence="4" id="KW-0560">Oxidoreductase</keyword>
<dbReference type="Pfam" id="PF00067">
    <property type="entry name" value="p450"/>
    <property type="match status" value="1"/>
</dbReference>
<dbReference type="AlphaFoldDB" id="A0AAV2QI47"/>
<dbReference type="InterPro" id="IPR036396">
    <property type="entry name" value="Cyt_P450_sf"/>
</dbReference>
<dbReference type="GO" id="GO:0006082">
    <property type="term" value="P:organic acid metabolic process"/>
    <property type="evidence" value="ECO:0007669"/>
    <property type="project" value="TreeGrafter"/>
</dbReference>
<evidence type="ECO:0008006" key="7">
    <source>
        <dbReference type="Google" id="ProtNLM"/>
    </source>
</evidence>
<dbReference type="GO" id="GO:0020037">
    <property type="term" value="F:heme binding"/>
    <property type="evidence" value="ECO:0007669"/>
    <property type="project" value="InterPro"/>
</dbReference>
<dbReference type="GO" id="GO:0006805">
    <property type="term" value="P:xenobiotic metabolic process"/>
    <property type="evidence" value="ECO:0007669"/>
    <property type="project" value="TreeGrafter"/>
</dbReference>
<dbReference type="GO" id="GO:0005737">
    <property type="term" value="C:cytoplasm"/>
    <property type="evidence" value="ECO:0007669"/>
    <property type="project" value="TreeGrafter"/>
</dbReference>
<evidence type="ECO:0000256" key="2">
    <source>
        <dbReference type="ARBA" id="ARBA00022723"/>
    </source>
</evidence>
<accession>A0AAV2QI47</accession>
<keyword evidence="2" id="KW-0479">Metal-binding</keyword>
<dbReference type="InterPro" id="IPR050182">
    <property type="entry name" value="Cytochrome_P450_fam2"/>
</dbReference>
<comment type="similarity">
    <text evidence="1">Belongs to the cytochrome P450 family.</text>
</comment>
<evidence type="ECO:0000256" key="3">
    <source>
        <dbReference type="ARBA" id="ARBA00023004"/>
    </source>
</evidence>
<reference evidence="5 6" key="1">
    <citation type="submission" date="2024-05" db="EMBL/GenBank/DDBJ databases">
        <authorList>
            <person name="Wallberg A."/>
        </authorList>
    </citation>
    <scope>NUCLEOTIDE SEQUENCE [LARGE SCALE GENOMIC DNA]</scope>
</reference>
<keyword evidence="3" id="KW-0408">Iron</keyword>
<dbReference type="PRINTS" id="PR00463">
    <property type="entry name" value="EP450I"/>
</dbReference>
<keyword evidence="6" id="KW-1185">Reference proteome</keyword>